<keyword evidence="1" id="KW-0812">Transmembrane</keyword>
<name>A0A0C1L7M1_9BACT</name>
<gene>
    <name evidence="2" type="ORF">OI18_06035</name>
</gene>
<dbReference type="RefSeq" id="WP_039138165.1">
    <property type="nucleotide sequence ID" value="NZ_JSVC01000006.1"/>
</dbReference>
<reference evidence="2 3" key="1">
    <citation type="submission" date="2014-11" db="EMBL/GenBank/DDBJ databases">
        <title>Genome sequence of Flavihumibacter solisilvae 3-3.</title>
        <authorList>
            <person name="Zhou G."/>
            <person name="Li M."/>
            <person name="Wang G."/>
        </authorList>
    </citation>
    <scope>NUCLEOTIDE SEQUENCE [LARGE SCALE GENOMIC DNA]</scope>
    <source>
        <strain evidence="2 3">3-3</strain>
    </source>
</reference>
<dbReference type="AlphaFoldDB" id="A0A0C1L7M1"/>
<keyword evidence="1" id="KW-0472">Membrane</keyword>
<feature type="transmembrane region" description="Helical" evidence="1">
    <location>
        <begin position="78"/>
        <end position="96"/>
    </location>
</feature>
<dbReference type="EMBL" id="JSVC01000006">
    <property type="protein sequence ID" value="KIC95511.1"/>
    <property type="molecule type" value="Genomic_DNA"/>
</dbReference>
<keyword evidence="1" id="KW-1133">Transmembrane helix</keyword>
<keyword evidence="3" id="KW-1185">Reference proteome</keyword>
<feature type="transmembrane region" description="Helical" evidence="1">
    <location>
        <begin position="108"/>
        <end position="125"/>
    </location>
</feature>
<dbReference type="OrthoDB" id="119681at2"/>
<dbReference type="STRING" id="1349421.OI18_06035"/>
<protein>
    <submittedName>
        <fullName evidence="2">tRNA (5-methylaminomethyl-2-thiouridylate)-methyltransferase</fullName>
    </submittedName>
</protein>
<dbReference type="GO" id="GO:0008168">
    <property type="term" value="F:methyltransferase activity"/>
    <property type="evidence" value="ECO:0007669"/>
    <property type="project" value="UniProtKB-KW"/>
</dbReference>
<dbReference type="Proteomes" id="UP000031408">
    <property type="component" value="Unassembled WGS sequence"/>
</dbReference>
<feature type="transmembrane region" description="Helical" evidence="1">
    <location>
        <begin position="49"/>
        <end position="72"/>
    </location>
</feature>
<comment type="caution">
    <text evidence="2">The sequence shown here is derived from an EMBL/GenBank/DDBJ whole genome shotgun (WGS) entry which is preliminary data.</text>
</comment>
<evidence type="ECO:0000313" key="3">
    <source>
        <dbReference type="Proteomes" id="UP000031408"/>
    </source>
</evidence>
<proteinExistence type="predicted"/>
<dbReference type="GO" id="GO:0032259">
    <property type="term" value="P:methylation"/>
    <property type="evidence" value="ECO:0007669"/>
    <property type="project" value="UniProtKB-KW"/>
</dbReference>
<sequence>MKNLVQSSHQVQQVLKYTYGIVPIVAGLDKFTNLLTDWKEYLGGPVANLLPFNAASFMSIVGIIEIVAGLLVLARPKIGAWVVMVWLILIALTLLLSGRNFDVAVRDLVMAIGAFALAKLSVVFADEKAPAHAVA</sequence>
<evidence type="ECO:0000256" key="1">
    <source>
        <dbReference type="SAM" id="Phobius"/>
    </source>
</evidence>
<keyword evidence="2" id="KW-0808">Transferase</keyword>
<organism evidence="2 3">
    <name type="scientific">Flavihumibacter solisilvae</name>
    <dbReference type="NCBI Taxonomy" id="1349421"/>
    <lineage>
        <taxon>Bacteria</taxon>
        <taxon>Pseudomonadati</taxon>
        <taxon>Bacteroidota</taxon>
        <taxon>Chitinophagia</taxon>
        <taxon>Chitinophagales</taxon>
        <taxon>Chitinophagaceae</taxon>
        <taxon>Flavihumibacter</taxon>
    </lineage>
</organism>
<evidence type="ECO:0000313" key="2">
    <source>
        <dbReference type="EMBL" id="KIC95511.1"/>
    </source>
</evidence>
<keyword evidence="2" id="KW-0489">Methyltransferase</keyword>
<accession>A0A0C1L7M1</accession>